<dbReference type="AlphaFoldDB" id="A0A9N9G3L0"/>
<accession>A0A9N9G3L0</accession>
<organism evidence="2 3">
    <name type="scientific">Diversispora eburnea</name>
    <dbReference type="NCBI Taxonomy" id="1213867"/>
    <lineage>
        <taxon>Eukaryota</taxon>
        <taxon>Fungi</taxon>
        <taxon>Fungi incertae sedis</taxon>
        <taxon>Mucoromycota</taxon>
        <taxon>Glomeromycotina</taxon>
        <taxon>Glomeromycetes</taxon>
        <taxon>Diversisporales</taxon>
        <taxon>Diversisporaceae</taxon>
        <taxon>Diversispora</taxon>
    </lineage>
</organism>
<protein>
    <submittedName>
        <fullName evidence="2">11455_t:CDS:1</fullName>
    </submittedName>
</protein>
<evidence type="ECO:0000256" key="1">
    <source>
        <dbReference type="SAM" id="MobiDB-lite"/>
    </source>
</evidence>
<dbReference type="OrthoDB" id="10614362at2759"/>
<proteinExistence type="predicted"/>
<feature type="region of interest" description="Disordered" evidence="1">
    <location>
        <begin position="26"/>
        <end position="56"/>
    </location>
</feature>
<feature type="non-terminal residue" evidence="2">
    <location>
        <position position="147"/>
    </location>
</feature>
<comment type="caution">
    <text evidence="2">The sequence shown here is derived from an EMBL/GenBank/DDBJ whole genome shotgun (WGS) entry which is preliminary data.</text>
</comment>
<evidence type="ECO:0000313" key="2">
    <source>
        <dbReference type="EMBL" id="CAG8574841.1"/>
    </source>
</evidence>
<gene>
    <name evidence="2" type="ORF">DEBURN_LOCUS8273</name>
</gene>
<name>A0A9N9G3L0_9GLOM</name>
<keyword evidence="3" id="KW-1185">Reference proteome</keyword>
<evidence type="ECO:0000313" key="3">
    <source>
        <dbReference type="Proteomes" id="UP000789706"/>
    </source>
</evidence>
<sequence length="147" mass="16397">IRNGNNSSENNVCGAGHFESNSISIKTENSNNTHDTPTSDITDDTSNSDHESMGIDPCTSLSRIFNSETNTKRHKLEQTPINQKVTCNQMVEQSLIQKLIETSCKNNKRANDLARDQIYDEIIEHLSESSQISEADIIKKDANNCIL</sequence>
<dbReference type="Proteomes" id="UP000789706">
    <property type="component" value="Unassembled WGS sequence"/>
</dbReference>
<reference evidence="2" key="1">
    <citation type="submission" date="2021-06" db="EMBL/GenBank/DDBJ databases">
        <authorList>
            <person name="Kallberg Y."/>
            <person name="Tangrot J."/>
            <person name="Rosling A."/>
        </authorList>
    </citation>
    <scope>NUCLEOTIDE SEQUENCE</scope>
    <source>
        <strain evidence="2">AZ414A</strain>
    </source>
</reference>
<dbReference type="EMBL" id="CAJVPK010001172">
    <property type="protein sequence ID" value="CAG8574841.1"/>
    <property type="molecule type" value="Genomic_DNA"/>
</dbReference>